<reference evidence="1" key="1">
    <citation type="submission" date="2020-03" db="EMBL/GenBank/DDBJ databases">
        <title>The deep terrestrial virosphere.</title>
        <authorList>
            <person name="Holmfeldt K."/>
            <person name="Nilsson E."/>
            <person name="Simone D."/>
            <person name="Lopez-Fernandez M."/>
            <person name="Wu X."/>
            <person name="de Brujin I."/>
            <person name="Lundin D."/>
            <person name="Andersson A."/>
            <person name="Bertilsson S."/>
            <person name="Dopson M."/>
        </authorList>
    </citation>
    <scope>NUCLEOTIDE SEQUENCE</scope>
    <source>
        <strain evidence="1">MM171B01093</strain>
    </source>
</reference>
<dbReference type="AlphaFoldDB" id="A0A6M3M496"/>
<name>A0A6M3M496_9ZZZZ</name>
<gene>
    <name evidence="1" type="ORF">MM171B01093_0005</name>
</gene>
<organism evidence="1">
    <name type="scientific">viral metagenome</name>
    <dbReference type="NCBI Taxonomy" id="1070528"/>
    <lineage>
        <taxon>unclassified sequences</taxon>
        <taxon>metagenomes</taxon>
        <taxon>organismal metagenomes</taxon>
    </lineage>
</organism>
<sequence length="78" mass="9158">MSMERRDIVTKIIEDAYTKSYKMRIVGEVSVEATLPRIIVEREAKKLGLTIEEFIESHRVEYLFNDFGGAFVRFRKAE</sequence>
<evidence type="ECO:0000313" key="1">
    <source>
        <dbReference type="EMBL" id="QJB02671.1"/>
    </source>
</evidence>
<proteinExistence type="predicted"/>
<protein>
    <submittedName>
        <fullName evidence="1">Uncharacterized protein</fullName>
    </submittedName>
</protein>
<accession>A0A6M3M496</accession>
<dbReference type="EMBL" id="MT143800">
    <property type="protein sequence ID" value="QJB02671.1"/>
    <property type="molecule type" value="Genomic_DNA"/>
</dbReference>